<feature type="transmembrane region" description="Helical" evidence="1">
    <location>
        <begin position="57"/>
        <end position="75"/>
    </location>
</feature>
<feature type="transmembrane region" description="Helical" evidence="1">
    <location>
        <begin position="122"/>
        <end position="142"/>
    </location>
</feature>
<dbReference type="STRING" id="196109.A0A136JI48"/>
<keyword evidence="1" id="KW-0472">Membrane</keyword>
<reference evidence="3" key="1">
    <citation type="submission" date="2016-02" db="EMBL/GenBank/DDBJ databases">
        <title>Draft genome sequence of Microdochium bolleyi, a fungal endophyte of beachgrass.</title>
        <authorList>
            <consortium name="DOE Joint Genome Institute"/>
            <person name="David A.S."/>
            <person name="May G."/>
            <person name="Haridas S."/>
            <person name="Lim J."/>
            <person name="Wang M."/>
            <person name="Labutti K."/>
            <person name="Lipzen A."/>
            <person name="Barry K."/>
            <person name="Grigoriev I.V."/>
        </authorList>
    </citation>
    <scope>NUCLEOTIDE SEQUENCE [LARGE SCALE GENOMIC DNA]</scope>
    <source>
        <strain evidence="3">J235TASD1</strain>
    </source>
</reference>
<sequence>MPTTGTSFLDFWFHVFVTPHVISAFPPMGWLSFAIAGLLYARLVLHPSATAARIRSGTFVAALLLALLFVLTRVLRFGNLSEGCLPPPHTRDQGGEGTGRIGNQYLVSPQAFFYLTKYPPDVAFFAYTLAVNLLFLTALDLVPRRFLPATTTTKPTPPTGTGGGSATQRIASRFLTALLSILLTFGNSALFFYMAHQFVVFGAGSLLTSLFGREIPGETNPLHPGEPLRGIQSVWAFWGLWAFVMVVMYPCCRWYARFKGTKGVDSVWRFF</sequence>
<feature type="transmembrane region" description="Helical" evidence="1">
    <location>
        <begin position="20"/>
        <end position="45"/>
    </location>
</feature>
<dbReference type="AlphaFoldDB" id="A0A136JI48"/>
<feature type="transmembrane region" description="Helical" evidence="1">
    <location>
        <begin position="174"/>
        <end position="195"/>
    </location>
</feature>
<evidence type="ECO:0000313" key="3">
    <source>
        <dbReference type="Proteomes" id="UP000070501"/>
    </source>
</evidence>
<protein>
    <submittedName>
        <fullName evidence="2">Uncharacterized protein</fullName>
    </submittedName>
</protein>
<accession>A0A136JI48</accession>
<dbReference type="OrthoDB" id="2505607at2759"/>
<evidence type="ECO:0000256" key="1">
    <source>
        <dbReference type="SAM" id="Phobius"/>
    </source>
</evidence>
<evidence type="ECO:0000313" key="2">
    <source>
        <dbReference type="EMBL" id="KXJ96825.1"/>
    </source>
</evidence>
<dbReference type="Proteomes" id="UP000070501">
    <property type="component" value="Unassembled WGS sequence"/>
</dbReference>
<feature type="transmembrane region" description="Helical" evidence="1">
    <location>
        <begin position="235"/>
        <end position="256"/>
    </location>
</feature>
<dbReference type="EMBL" id="KQ964245">
    <property type="protein sequence ID" value="KXJ96825.1"/>
    <property type="molecule type" value="Genomic_DNA"/>
</dbReference>
<dbReference type="PANTHER" id="PTHR40407">
    <property type="entry name" value="MEMBRANE PROTEIN-LIKE PROTEIN"/>
    <property type="match status" value="1"/>
</dbReference>
<gene>
    <name evidence="2" type="ORF">Micbo1qcDRAFT_155489</name>
</gene>
<keyword evidence="3" id="KW-1185">Reference proteome</keyword>
<dbReference type="PANTHER" id="PTHR40407:SF1">
    <property type="entry name" value="HEPARAN-ALPHA-GLUCOSAMINIDE N-ACETYLTRANSFERASE CATALYTIC DOMAIN-CONTAINING PROTEIN"/>
    <property type="match status" value="1"/>
</dbReference>
<proteinExistence type="predicted"/>
<dbReference type="InParanoid" id="A0A136JI48"/>
<keyword evidence="1" id="KW-0812">Transmembrane</keyword>
<organism evidence="2 3">
    <name type="scientific">Microdochium bolleyi</name>
    <dbReference type="NCBI Taxonomy" id="196109"/>
    <lineage>
        <taxon>Eukaryota</taxon>
        <taxon>Fungi</taxon>
        <taxon>Dikarya</taxon>
        <taxon>Ascomycota</taxon>
        <taxon>Pezizomycotina</taxon>
        <taxon>Sordariomycetes</taxon>
        <taxon>Xylariomycetidae</taxon>
        <taxon>Xylariales</taxon>
        <taxon>Microdochiaceae</taxon>
        <taxon>Microdochium</taxon>
    </lineage>
</organism>
<name>A0A136JI48_9PEZI</name>
<keyword evidence="1" id="KW-1133">Transmembrane helix</keyword>